<evidence type="ECO:0000256" key="2">
    <source>
        <dbReference type="ARBA" id="ARBA00004536"/>
    </source>
</evidence>
<dbReference type="InParanoid" id="H2ZH81"/>
<dbReference type="OMA" id="VQMVLCI"/>
<dbReference type="PANTHER" id="PTHR19282:SF431">
    <property type="entry name" value="TETRASPANIN 26A, ISOFORM B-RELATED"/>
    <property type="match status" value="1"/>
</dbReference>
<keyword evidence="9 14" id="KW-1133">Transmembrane helix</keyword>
<evidence type="ECO:0000256" key="9">
    <source>
        <dbReference type="ARBA" id="ARBA00022989"/>
    </source>
</evidence>
<keyword evidence="8" id="KW-0965">Cell junction</keyword>
<protein>
    <recommendedName>
        <fullName evidence="13">Tetraspanin-33</fullName>
    </recommendedName>
</protein>
<sequence>MPHEIGCCTKYFLFSFNILFWIIGLCLLGAGIWAWSEKGFFDNISVISSLPIDPVLVLIIIALVMFLLSFSGCLGSLRENIFLLKCFSICLGVIFFAELIAGILGFVYKDWFHQQFAIFVNKTIKGYRDDPDLQNIIDFSQEYLKCCGGDTGVSDWDNNVYFSCTSRIKFNDVFLKPAESCGVPFSCCIKENAADVVNTQCGYGLREDSVTVAEQVTRIHTSGCITQFGDWLKTNLYTVAGAFIGVALIQIIPICFAQNLISDIQAVKAGWLEEKWSRLESMLKEESRLSNAERFTRTAYHPRSKTARSNSTVSPWYPVQCQEPQLTPVYCNVPHHNRMYVSVPDITMHRRQDSIHGAPVRRSWTSPSCVNVLMHCDDDGTLLEDYE</sequence>
<keyword evidence="7 14" id="KW-0812">Transmembrane</keyword>
<dbReference type="PRINTS" id="PR00259">
    <property type="entry name" value="TMFOUR"/>
</dbReference>
<evidence type="ECO:0000256" key="14">
    <source>
        <dbReference type="SAM" id="Phobius"/>
    </source>
</evidence>
<evidence type="ECO:0000256" key="4">
    <source>
        <dbReference type="ARBA" id="ARBA00006840"/>
    </source>
</evidence>
<proteinExistence type="inferred from homology"/>
<comment type="subcellular location">
    <subcellularLocation>
        <location evidence="2">Cell junction</location>
        <location evidence="2">Adherens junction</location>
    </subcellularLocation>
    <subcellularLocation>
        <location evidence="3">Cell membrane</location>
        <topology evidence="3">Multi-pass membrane protein</topology>
    </subcellularLocation>
    <subcellularLocation>
        <location evidence="1">Cytoplasm</location>
    </subcellularLocation>
</comment>
<dbReference type="GO" id="GO:0046930">
    <property type="term" value="C:pore complex"/>
    <property type="evidence" value="ECO:0007669"/>
    <property type="project" value="UniProtKB-ARBA"/>
</dbReference>
<dbReference type="Pfam" id="PF00335">
    <property type="entry name" value="Tetraspanin"/>
    <property type="match status" value="1"/>
</dbReference>
<dbReference type="GO" id="GO:0051604">
    <property type="term" value="P:protein maturation"/>
    <property type="evidence" value="ECO:0007669"/>
    <property type="project" value="UniProtKB-ARBA"/>
</dbReference>
<feature type="transmembrane region" description="Helical" evidence="14">
    <location>
        <begin position="55"/>
        <end position="74"/>
    </location>
</feature>
<evidence type="ECO:0000256" key="13">
    <source>
        <dbReference type="ARBA" id="ARBA00040369"/>
    </source>
</evidence>
<dbReference type="GO" id="GO:0005886">
    <property type="term" value="C:plasma membrane"/>
    <property type="evidence" value="ECO:0007669"/>
    <property type="project" value="UniProtKB-SubCell"/>
</dbReference>
<evidence type="ECO:0000256" key="8">
    <source>
        <dbReference type="ARBA" id="ARBA00022949"/>
    </source>
</evidence>
<dbReference type="FunCoup" id="H2ZH81">
    <property type="interactions" value="404"/>
</dbReference>
<dbReference type="GO" id="GO:0046931">
    <property type="term" value="P:pore complex assembly"/>
    <property type="evidence" value="ECO:0007669"/>
    <property type="project" value="UniProtKB-ARBA"/>
</dbReference>
<evidence type="ECO:0000256" key="11">
    <source>
        <dbReference type="ARBA" id="ARBA00023157"/>
    </source>
</evidence>
<dbReference type="AlphaFoldDB" id="H2ZH81"/>
<dbReference type="InterPro" id="IPR008952">
    <property type="entry name" value="Tetraspanin_EC2_sf"/>
</dbReference>
<dbReference type="PANTHER" id="PTHR19282">
    <property type="entry name" value="TETRASPANIN"/>
    <property type="match status" value="1"/>
</dbReference>
<comment type="similarity">
    <text evidence="4">Belongs to the tetraspanin (TM4SF) family.</text>
</comment>
<dbReference type="GO" id="GO:0072659">
    <property type="term" value="P:protein localization to plasma membrane"/>
    <property type="evidence" value="ECO:0007669"/>
    <property type="project" value="UniProtKB-ARBA"/>
</dbReference>
<dbReference type="HOGENOM" id="CLU_055524_0_2_1"/>
<keyword evidence="6" id="KW-0963">Cytoplasm</keyword>
<dbReference type="eggNOG" id="KOG3882">
    <property type="taxonomic scope" value="Eukaryota"/>
</dbReference>
<dbReference type="STRING" id="51511.ENSCSAVP00000016947"/>
<feature type="transmembrane region" description="Helical" evidence="14">
    <location>
        <begin position="12"/>
        <end position="35"/>
    </location>
</feature>
<evidence type="ECO:0000313" key="15">
    <source>
        <dbReference type="Ensembl" id="ENSCSAVP00000016947.1"/>
    </source>
</evidence>
<evidence type="ECO:0000256" key="3">
    <source>
        <dbReference type="ARBA" id="ARBA00004651"/>
    </source>
</evidence>
<evidence type="ECO:0000256" key="10">
    <source>
        <dbReference type="ARBA" id="ARBA00023136"/>
    </source>
</evidence>
<keyword evidence="16" id="KW-1185">Reference proteome</keyword>
<evidence type="ECO:0000256" key="1">
    <source>
        <dbReference type="ARBA" id="ARBA00004496"/>
    </source>
</evidence>
<dbReference type="Proteomes" id="UP000007875">
    <property type="component" value="Unassembled WGS sequence"/>
</dbReference>
<organism evidence="15 16">
    <name type="scientific">Ciona savignyi</name>
    <name type="common">Pacific transparent sea squirt</name>
    <dbReference type="NCBI Taxonomy" id="51511"/>
    <lineage>
        <taxon>Eukaryota</taxon>
        <taxon>Metazoa</taxon>
        <taxon>Chordata</taxon>
        <taxon>Tunicata</taxon>
        <taxon>Ascidiacea</taxon>
        <taxon>Phlebobranchia</taxon>
        <taxon>Cionidae</taxon>
        <taxon>Ciona</taxon>
    </lineage>
</organism>
<keyword evidence="11" id="KW-1015">Disulfide bond</keyword>
<dbReference type="GeneTree" id="ENSGT00940000155429"/>
<dbReference type="Gene3D" id="1.10.1450.10">
    <property type="entry name" value="Tetraspanin"/>
    <property type="match status" value="1"/>
</dbReference>
<dbReference type="GO" id="GO:0019899">
    <property type="term" value="F:enzyme binding"/>
    <property type="evidence" value="ECO:0007669"/>
    <property type="project" value="UniProtKB-ARBA"/>
</dbReference>
<dbReference type="GO" id="GO:0005737">
    <property type="term" value="C:cytoplasm"/>
    <property type="evidence" value="ECO:0007669"/>
    <property type="project" value="UniProtKB-SubCell"/>
</dbReference>
<dbReference type="SUPFAM" id="SSF48652">
    <property type="entry name" value="Tetraspanin"/>
    <property type="match status" value="1"/>
</dbReference>
<evidence type="ECO:0000256" key="6">
    <source>
        <dbReference type="ARBA" id="ARBA00022490"/>
    </source>
</evidence>
<dbReference type="FunFam" id="1.10.1450.10:FF:000007">
    <property type="entry name" value="Tetraspanin"/>
    <property type="match status" value="1"/>
</dbReference>
<keyword evidence="12" id="KW-0325">Glycoprotein</keyword>
<dbReference type="Ensembl" id="ENSCSAVT00000017130.1">
    <property type="protein sequence ID" value="ENSCSAVP00000016947.1"/>
    <property type="gene ID" value="ENSCSAVG00000009969.1"/>
</dbReference>
<evidence type="ECO:0000256" key="7">
    <source>
        <dbReference type="ARBA" id="ARBA00022692"/>
    </source>
</evidence>
<dbReference type="GO" id="GO:0005912">
    <property type="term" value="C:adherens junction"/>
    <property type="evidence" value="ECO:0007669"/>
    <property type="project" value="UniProtKB-SubCell"/>
</dbReference>
<evidence type="ECO:0000256" key="5">
    <source>
        <dbReference type="ARBA" id="ARBA00022475"/>
    </source>
</evidence>
<evidence type="ECO:0000256" key="12">
    <source>
        <dbReference type="ARBA" id="ARBA00023180"/>
    </source>
</evidence>
<keyword evidence="5" id="KW-1003">Cell membrane</keyword>
<accession>H2ZH81</accession>
<evidence type="ECO:0000313" key="16">
    <source>
        <dbReference type="Proteomes" id="UP000007875"/>
    </source>
</evidence>
<keyword evidence="10 14" id="KW-0472">Membrane</keyword>
<feature type="transmembrane region" description="Helical" evidence="14">
    <location>
        <begin position="86"/>
        <end position="108"/>
    </location>
</feature>
<reference evidence="16" key="1">
    <citation type="submission" date="2003-08" db="EMBL/GenBank/DDBJ databases">
        <authorList>
            <person name="Birren B."/>
            <person name="Nusbaum C."/>
            <person name="Abebe A."/>
            <person name="Abouelleil A."/>
            <person name="Adekoya E."/>
            <person name="Ait-zahra M."/>
            <person name="Allen N."/>
            <person name="Allen T."/>
            <person name="An P."/>
            <person name="Anderson M."/>
            <person name="Anderson S."/>
            <person name="Arachchi H."/>
            <person name="Armbruster J."/>
            <person name="Bachantsang P."/>
            <person name="Baldwin J."/>
            <person name="Barry A."/>
            <person name="Bayul T."/>
            <person name="Blitshsteyn B."/>
            <person name="Bloom T."/>
            <person name="Blye J."/>
            <person name="Boguslavskiy L."/>
            <person name="Borowsky M."/>
            <person name="Boukhgalter B."/>
            <person name="Brunache A."/>
            <person name="Butler J."/>
            <person name="Calixte N."/>
            <person name="Calvo S."/>
            <person name="Camarata J."/>
            <person name="Campo K."/>
            <person name="Chang J."/>
            <person name="Cheshatsang Y."/>
            <person name="Citroen M."/>
            <person name="Collymore A."/>
            <person name="Considine T."/>
            <person name="Cook A."/>
            <person name="Cooke P."/>
            <person name="Corum B."/>
            <person name="Cuomo C."/>
            <person name="David R."/>
            <person name="Dawoe T."/>
            <person name="Degray S."/>
            <person name="Dodge S."/>
            <person name="Dooley K."/>
            <person name="Dorje P."/>
            <person name="Dorjee K."/>
            <person name="Dorris L."/>
            <person name="Duffey N."/>
            <person name="Dupes A."/>
            <person name="Elkins T."/>
            <person name="Engels R."/>
            <person name="Erickson J."/>
            <person name="Farina A."/>
            <person name="Faro S."/>
            <person name="Ferreira P."/>
            <person name="Fischer H."/>
            <person name="Fitzgerald M."/>
            <person name="Foley K."/>
            <person name="Gage D."/>
            <person name="Galagan J."/>
            <person name="Gearin G."/>
            <person name="Gnerre S."/>
            <person name="Gnirke A."/>
            <person name="Goyette A."/>
            <person name="Graham J."/>
            <person name="Grandbois E."/>
            <person name="Gyaltsen K."/>
            <person name="Hafez N."/>
            <person name="Hagopian D."/>
            <person name="Hagos B."/>
            <person name="Hall J."/>
            <person name="Hatcher B."/>
            <person name="Heller A."/>
            <person name="Higgins H."/>
            <person name="Honan T."/>
            <person name="Horn A."/>
            <person name="Houde N."/>
            <person name="Hughes L."/>
            <person name="Hulme W."/>
            <person name="Husby E."/>
            <person name="Iliev I."/>
            <person name="Jaffe D."/>
            <person name="Jones C."/>
            <person name="Kamal M."/>
            <person name="Kamat A."/>
            <person name="Kamvysselis M."/>
            <person name="Karlsson E."/>
            <person name="Kells C."/>
            <person name="Kieu A."/>
            <person name="Kisner P."/>
            <person name="Kodira C."/>
            <person name="Kulbokas E."/>
            <person name="Labutti K."/>
            <person name="Lama D."/>
            <person name="Landers T."/>
            <person name="Leger J."/>
            <person name="Levine S."/>
            <person name="Lewis D."/>
            <person name="Lewis T."/>
            <person name="Lindblad-toh K."/>
            <person name="Liu X."/>
            <person name="Lokyitsang T."/>
            <person name="Lokyitsang Y."/>
            <person name="Lucien O."/>
            <person name="Lui A."/>
            <person name="Ma L.J."/>
            <person name="Mabbitt R."/>
            <person name="Macdonald J."/>
            <person name="Maclean C."/>
            <person name="Major J."/>
            <person name="Manning J."/>
            <person name="Marabella R."/>
            <person name="Maru K."/>
            <person name="Matthews C."/>
            <person name="Mauceli E."/>
            <person name="Mccarthy M."/>
            <person name="Mcdonough S."/>
            <person name="Mcghee T."/>
            <person name="Meldrim J."/>
            <person name="Meneus L."/>
            <person name="Mesirov J."/>
            <person name="Mihalev A."/>
            <person name="Mihova T."/>
            <person name="Mikkelsen T."/>
            <person name="Mlenga V."/>
            <person name="Moru K."/>
            <person name="Mozes J."/>
            <person name="Mulrain L."/>
            <person name="Munson G."/>
            <person name="Naylor J."/>
            <person name="Newes C."/>
            <person name="Nguyen C."/>
            <person name="Nguyen N."/>
            <person name="Nguyen T."/>
            <person name="Nicol R."/>
            <person name="Nielsen C."/>
            <person name="Nizzari M."/>
            <person name="Norbu C."/>
            <person name="Norbu N."/>
            <person name="O'donnell P."/>
            <person name="Okoawo O."/>
            <person name="O'leary S."/>
            <person name="Omotosho B."/>
            <person name="O'neill K."/>
            <person name="Osman S."/>
            <person name="Parker S."/>
            <person name="Perrin D."/>
            <person name="Phunkhang P."/>
            <person name="Piqani B."/>
            <person name="Purcell S."/>
            <person name="Rachupka T."/>
            <person name="Ramasamy U."/>
            <person name="Rameau R."/>
            <person name="Ray V."/>
            <person name="Raymond C."/>
            <person name="Retta R."/>
            <person name="Richardson S."/>
            <person name="Rise C."/>
            <person name="Rodriguez J."/>
            <person name="Rogers J."/>
            <person name="Rogov P."/>
            <person name="Rutman M."/>
            <person name="Schupbach R."/>
            <person name="Seaman C."/>
            <person name="Settipalli S."/>
            <person name="Sharpe T."/>
            <person name="Sheridan J."/>
            <person name="Sherpa N."/>
            <person name="Shi J."/>
            <person name="Smirnov S."/>
            <person name="Smith C."/>
            <person name="Sougnez C."/>
            <person name="Spencer B."/>
            <person name="Stalker J."/>
            <person name="Stange-thomann N."/>
            <person name="Stavropoulos S."/>
            <person name="Stetson K."/>
            <person name="Stone C."/>
            <person name="Stone S."/>
            <person name="Stubbs M."/>
            <person name="Talamas J."/>
            <person name="Tchuinga P."/>
            <person name="Tenzing P."/>
            <person name="Tesfaye S."/>
            <person name="Theodore J."/>
            <person name="Thoulutsang Y."/>
            <person name="Topham K."/>
            <person name="Towey S."/>
            <person name="Tsamla T."/>
            <person name="Tsomo N."/>
            <person name="Vallee D."/>
            <person name="Vassiliev H."/>
            <person name="Venkataraman V."/>
            <person name="Vinson J."/>
            <person name="Vo A."/>
            <person name="Wade C."/>
            <person name="Wang S."/>
            <person name="Wangchuk T."/>
            <person name="Wangdi T."/>
            <person name="Whittaker C."/>
            <person name="Wilkinson J."/>
            <person name="Wu Y."/>
            <person name="Wyman D."/>
            <person name="Yadav S."/>
            <person name="Yang S."/>
            <person name="Yang X."/>
            <person name="Yeager S."/>
            <person name="Yee E."/>
            <person name="Young G."/>
            <person name="Zainoun J."/>
            <person name="Zembeck L."/>
            <person name="Zimmer A."/>
            <person name="Zody M."/>
            <person name="Lander E."/>
        </authorList>
    </citation>
    <scope>NUCLEOTIDE SEQUENCE [LARGE SCALE GENOMIC DNA]</scope>
</reference>
<name>H2ZH81_CIOSA</name>
<dbReference type="InterPro" id="IPR018499">
    <property type="entry name" value="Tetraspanin/Peripherin"/>
</dbReference>
<reference evidence="15" key="3">
    <citation type="submission" date="2025-09" db="UniProtKB">
        <authorList>
            <consortium name="Ensembl"/>
        </authorList>
    </citation>
    <scope>IDENTIFICATION</scope>
</reference>
<reference evidence="15" key="2">
    <citation type="submission" date="2025-08" db="UniProtKB">
        <authorList>
            <consortium name="Ensembl"/>
        </authorList>
    </citation>
    <scope>IDENTIFICATION</scope>
</reference>